<comment type="function">
    <text evidence="4">PPIases accelerate the folding of proteins. It catalyzes the cis-trans isomerization of proline imidic peptide bonds in oligopeptides.</text>
</comment>
<sequence length="209" mass="23033">MSKNIDIKKVFWIYLFAFLLAAFSFRADAKTEKKATTKGKEMFALFETNKGNFKVKLLADKAPKTVENFVGLAEGTKEWTDPKTGQKVKKPFYDGLTFHRVIKDFMIQGGCPLGTGTGGPGYRFDDEFPAGQQKHSKPGILSMANAGPNTNGSQFFVTTVPTPWLDGRHAVFGEVVEGMDVVHAIENSKTGAMDRPVEPVVIKHVTITK</sequence>
<dbReference type="EMBL" id="CP093442">
    <property type="protein sequence ID" value="UOF00262.1"/>
    <property type="molecule type" value="Genomic_DNA"/>
</dbReference>
<evidence type="ECO:0000256" key="4">
    <source>
        <dbReference type="RuleBase" id="RU363019"/>
    </source>
</evidence>
<feature type="chain" id="PRO_5044961391" description="Peptidyl-prolyl cis-trans isomerase" evidence="4">
    <location>
        <begin position="30"/>
        <end position="209"/>
    </location>
</feature>
<dbReference type="PANTHER" id="PTHR45625:SF4">
    <property type="entry name" value="PEPTIDYLPROLYL ISOMERASE DOMAIN AND WD REPEAT-CONTAINING PROTEIN 1"/>
    <property type="match status" value="1"/>
</dbReference>
<keyword evidence="3 4" id="KW-0413">Isomerase</keyword>
<evidence type="ECO:0000259" key="5">
    <source>
        <dbReference type="PROSITE" id="PS50072"/>
    </source>
</evidence>
<keyword evidence="7" id="KW-1185">Reference proteome</keyword>
<name>A0ABY4C5N5_9BACT</name>
<proteinExistence type="inferred from homology"/>
<comment type="catalytic activity">
    <reaction evidence="4">
        <text>[protein]-peptidylproline (omega=180) = [protein]-peptidylproline (omega=0)</text>
        <dbReference type="Rhea" id="RHEA:16237"/>
        <dbReference type="Rhea" id="RHEA-COMP:10747"/>
        <dbReference type="Rhea" id="RHEA-COMP:10748"/>
        <dbReference type="ChEBI" id="CHEBI:83833"/>
        <dbReference type="ChEBI" id="CHEBI:83834"/>
        <dbReference type="EC" id="5.2.1.8"/>
    </reaction>
</comment>
<dbReference type="SUPFAM" id="SSF50891">
    <property type="entry name" value="Cyclophilin-like"/>
    <property type="match status" value="1"/>
</dbReference>
<evidence type="ECO:0000313" key="6">
    <source>
        <dbReference type="EMBL" id="UOF00262.1"/>
    </source>
</evidence>
<evidence type="ECO:0000256" key="1">
    <source>
        <dbReference type="ARBA" id="ARBA00007365"/>
    </source>
</evidence>
<gene>
    <name evidence="6" type="ORF">MNR06_11175</name>
</gene>
<dbReference type="InterPro" id="IPR044666">
    <property type="entry name" value="Cyclophilin_A-like"/>
</dbReference>
<protein>
    <recommendedName>
        <fullName evidence="4">Peptidyl-prolyl cis-trans isomerase</fullName>
        <shortName evidence="4">PPIase</shortName>
        <ecNumber evidence="4">5.2.1.8</ecNumber>
    </recommendedName>
</protein>
<dbReference type="InterPro" id="IPR020892">
    <property type="entry name" value="Cyclophilin-type_PPIase_CS"/>
</dbReference>
<dbReference type="CDD" id="cd00317">
    <property type="entry name" value="cyclophilin"/>
    <property type="match status" value="1"/>
</dbReference>
<dbReference type="Pfam" id="PF00160">
    <property type="entry name" value="Pro_isomerase"/>
    <property type="match status" value="1"/>
</dbReference>
<feature type="signal peptide" evidence="4">
    <location>
        <begin position="1"/>
        <end position="29"/>
    </location>
</feature>
<dbReference type="PANTHER" id="PTHR45625">
    <property type="entry name" value="PEPTIDYL-PROLYL CIS-TRANS ISOMERASE-RELATED"/>
    <property type="match status" value="1"/>
</dbReference>
<comment type="similarity">
    <text evidence="1 4">Belongs to the cyclophilin-type PPIase family.</text>
</comment>
<dbReference type="InterPro" id="IPR029000">
    <property type="entry name" value="Cyclophilin-like_dom_sf"/>
</dbReference>
<feature type="domain" description="PPIase cyclophilin-type" evidence="5">
    <location>
        <begin position="47"/>
        <end position="207"/>
    </location>
</feature>
<dbReference type="GO" id="GO:0016853">
    <property type="term" value="F:isomerase activity"/>
    <property type="evidence" value="ECO:0007669"/>
    <property type="project" value="UniProtKB-KW"/>
</dbReference>
<dbReference type="Gene3D" id="2.40.100.10">
    <property type="entry name" value="Cyclophilin-like"/>
    <property type="match status" value="1"/>
</dbReference>
<evidence type="ECO:0000256" key="2">
    <source>
        <dbReference type="ARBA" id="ARBA00023110"/>
    </source>
</evidence>
<dbReference type="InterPro" id="IPR002130">
    <property type="entry name" value="Cyclophilin-type_PPIase_dom"/>
</dbReference>
<accession>A0ABY4C5N5</accession>
<dbReference type="Proteomes" id="UP000830116">
    <property type="component" value="Chromosome"/>
</dbReference>
<keyword evidence="2 4" id="KW-0697">Rotamase</keyword>
<evidence type="ECO:0000313" key="7">
    <source>
        <dbReference type="Proteomes" id="UP000830116"/>
    </source>
</evidence>
<evidence type="ECO:0000256" key="3">
    <source>
        <dbReference type="ARBA" id="ARBA00023235"/>
    </source>
</evidence>
<keyword evidence="4" id="KW-0732">Signal</keyword>
<dbReference type="PRINTS" id="PR00153">
    <property type="entry name" value="CSAPPISMRASE"/>
</dbReference>
<dbReference type="EC" id="5.2.1.8" evidence="4"/>
<organism evidence="6 7">
    <name type="scientific">Bdellovibrio reynosensis</name>
    <dbReference type="NCBI Taxonomy" id="2835041"/>
    <lineage>
        <taxon>Bacteria</taxon>
        <taxon>Pseudomonadati</taxon>
        <taxon>Bdellovibrionota</taxon>
        <taxon>Bdellovibrionia</taxon>
        <taxon>Bdellovibrionales</taxon>
        <taxon>Pseudobdellovibrionaceae</taxon>
        <taxon>Bdellovibrio</taxon>
    </lineage>
</organism>
<reference evidence="6" key="1">
    <citation type="submission" date="2022-03" db="EMBL/GenBank/DDBJ databases">
        <title>Genome Identification and Characterization of new species Bdellovibrio reynosense LBG001 sp. nov. from a Mexico soil sample.</title>
        <authorList>
            <person name="Camilli A."/>
            <person name="Ajao Y."/>
            <person name="Guo X."/>
        </authorList>
    </citation>
    <scope>NUCLEOTIDE SEQUENCE</scope>
    <source>
        <strain evidence="6">LBG001</strain>
    </source>
</reference>
<dbReference type="PROSITE" id="PS00170">
    <property type="entry name" value="CSA_PPIASE_1"/>
    <property type="match status" value="1"/>
</dbReference>
<dbReference type="PROSITE" id="PS50072">
    <property type="entry name" value="CSA_PPIASE_2"/>
    <property type="match status" value="1"/>
</dbReference>